<dbReference type="InterPro" id="IPR038740">
    <property type="entry name" value="BioF2-like_GNAT_dom"/>
</dbReference>
<evidence type="ECO:0000313" key="3">
    <source>
        <dbReference type="Proteomes" id="UP000468735"/>
    </source>
</evidence>
<accession>A0A6H9YM00</accession>
<dbReference type="Gene3D" id="3.40.630.30">
    <property type="match status" value="1"/>
</dbReference>
<feature type="domain" description="BioF2-like acetyltransferase" evidence="1">
    <location>
        <begin position="152"/>
        <end position="297"/>
    </location>
</feature>
<dbReference type="InterPro" id="IPR016181">
    <property type="entry name" value="Acyl_CoA_acyltransferase"/>
</dbReference>
<dbReference type="OrthoDB" id="4700839at2"/>
<keyword evidence="3" id="KW-1185">Reference proteome</keyword>
<name>A0A6H9YM00_9ACTN</name>
<dbReference type="GO" id="GO:0016740">
    <property type="term" value="F:transferase activity"/>
    <property type="evidence" value="ECO:0007669"/>
    <property type="project" value="UniProtKB-KW"/>
</dbReference>
<dbReference type="Proteomes" id="UP000468735">
    <property type="component" value="Unassembled WGS sequence"/>
</dbReference>
<evidence type="ECO:0000313" key="2">
    <source>
        <dbReference type="EMBL" id="KAB2342360.1"/>
    </source>
</evidence>
<dbReference type="EMBL" id="WBMT01000022">
    <property type="protein sequence ID" value="KAB2342360.1"/>
    <property type="molecule type" value="Genomic_DNA"/>
</dbReference>
<keyword evidence="2" id="KW-0808">Transferase</keyword>
<comment type="caution">
    <text evidence="2">The sequence shown here is derived from an EMBL/GenBank/DDBJ whole genome shotgun (WGS) entry which is preliminary data.</text>
</comment>
<sequence length="387" mass="42943">MDVSVIRPRELGDTELTAWRKMQMDLPHLANPFLSAGYSLAVDHVIDGARVAVLRDGSDIVGFFPFEMHGRTTAGAIGGWLSLGQGLVHVPGLKLDARRLLQDCGLAAWEFGTLVGDQPWFAPYATKRLESAVMDLSGGFDGFTGDLKAKGSKVVKQTRYKERKLGRDIGEVSFAFDVRDESSLALVRAWKSDQYRAMGRADRFAKPWVTELVERLHQTHDEHFAGSLSMVYADGRPVAGHFGLRSDHTLVTWFPVYDPEFAKYSPGLILHLHMAEEAAALGVQQIDMGPSIGWRYKQELQTRSHEVSEGVVRRPSAAGAAHWLRHEPVARARDMILNNKTLYGMADRTMRRIGEWRSRKRRGMLGVAALPAGGEVSETAAAFSFLV</sequence>
<dbReference type="SUPFAM" id="SSF55729">
    <property type="entry name" value="Acyl-CoA N-acyltransferases (Nat)"/>
    <property type="match status" value="1"/>
</dbReference>
<proteinExistence type="predicted"/>
<dbReference type="AlphaFoldDB" id="A0A6H9YM00"/>
<gene>
    <name evidence="2" type="ORF">F8566_38020</name>
</gene>
<organism evidence="2 3">
    <name type="scientific">Actinomadura rudentiformis</name>
    <dbReference type="NCBI Taxonomy" id="359158"/>
    <lineage>
        <taxon>Bacteria</taxon>
        <taxon>Bacillati</taxon>
        <taxon>Actinomycetota</taxon>
        <taxon>Actinomycetes</taxon>
        <taxon>Streptosporangiales</taxon>
        <taxon>Thermomonosporaceae</taxon>
        <taxon>Actinomadura</taxon>
    </lineage>
</organism>
<protein>
    <submittedName>
        <fullName evidence="2">GNAT family N-acetyltransferase</fullName>
    </submittedName>
</protein>
<dbReference type="Pfam" id="PF13480">
    <property type="entry name" value="Acetyltransf_6"/>
    <property type="match status" value="1"/>
</dbReference>
<dbReference type="RefSeq" id="WP_151567045.1">
    <property type="nucleotide sequence ID" value="NZ_WBMT01000022.1"/>
</dbReference>
<evidence type="ECO:0000259" key="1">
    <source>
        <dbReference type="Pfam" id="PF13480"/>
    </source>
</evidence>
<reference evidence="2 3" key="1">
    <citation type="submission" date="2019-09" db="EMBL/GenBank/DDBJ databases">
        <title>Actinomadura physcomitrii sp. nov., a novel actinomycete isolated from moss [Physcomitrium sphaericum (Ludw) Fuernr].</title>
        <authorList>
            <person name="Zhuang X."/>
            <person name="Liu C."/>
        </authorList>
    </citation>
    <scope>NUCLEOTIDE SEQUENCE [LARGE SCALE GENOMIC DNA]</scope>
    <source>
        <strain evidence="2 3">HMC1</strain>
    </source>
</reference>